<keyword evidence="4" id="KW-1185">Reference proteome</keyword>
<dbReference type="AlphaFoldDB" id="A0A518DU76"/>
<keyword evidence="1" id="KW-0812">Transmembrane</keyword>
<gene>
    <name evidence="3" type="ORF">Pla8534_31990</name>
</gene>
<evidence type="ECO:0000313" key="4">
    <source>
        <dbReference type="Proteomes" id="UP000317648"/>
    </source>
</evidence>
<dbReference type="Pfam" id="PF00892">
    <property type="entry name" value="EamA"/>
    <property type="match status" value="1"/>
</dbReference>
<feature type="transmembrane region" description="Helical" evidence="1">
    <location>
        <begin position="221"/>
        <end position="244"/>
    </location>
</feature>
<dbReference type="EMBL" id="CP036433">
    <property type="protein sequence ID" value="QDU95384.1"/>
    <property type="molecule type" value="Genomic_DNA"/>
</dbReference>
<feature type="transmembrane region" description="Helical" evidence="1">
    <location>
        <begin position="102"/>
        <end position="122"/>
    </location>
</feature>
<organism evidence="3 4">
    <name type="scientific">Lignipirellula cremea</name>
    <dbReference type="NCBI Taxonomy" id="2528010"/>
    <lineage>
        <taxon>Bacteria</taxon>
        <taxon>Pseudomonadati</taxon>
        <taxon>Planctomycetota</taxon>
        <taxon>Planctomycetia</taxon>
        <taxon>Pirellulales</taxon>
        <taxon>Pirellulaceae</taxon>
        <taxon>Lignipirellula</taxon>
    </lineage>
</organism>
<dbReference type="InterPro" id="IPR000620">
    <property type="entry name" value="EamA_dom"/>
</dbReference>
<feature type="transmembrane region" description="Helical" evidence="1">
    <location>
        <begin position="156"/>
        <end position="176"/>
    </location>
</feature>
<protein>
    <submittedName>
        <fullName evidence="3">EamA-like transporter family protein</fullName>
    </submittedName>
</protein>
<feature type="transmembrane region" description="Helical" evidence="1">
    <location>
        <begin position="283"/>
        <end position="301"/>
    </location>
</feature>
<feature type="transmembrane region" description="Helical" evidence="1">
    <location>
        <begin position="256"/>
        <end position="276"/>
    </location>
</feature>
<dbReference type="InterPro" id="IPR037185">
    <property type="entry name" value="EmrE-like"/>
</dbReference>
<feature type="transmembrane region" description="Helical" evidence="1">
    <location>
        <begin position="188"/>
        <end position="209"/>
    </location>
</feature>
<sequence length="302" mass="32474">MLLVDNAEVSLLGPQAWLPLLAAAMFSLGAMFLKRSNSWPVGVWRTTFLLNMSIAFVFIPSVLLGGELPPWTQLWQPLWIAVLFVVGQIATIWALTRGDVSVAAPVLGLKIILVAVLAWALTRSVLPPDLWAAAALATLGVILLNQGGSGKRDHVLLSVVCALISAGAFALFDICVQEWRGDWGLGRLLPLVFLFSSVLSLGMIPLFEAPLREIPRPARRWLAAGCGLLAVQSLGIVFAVALFGKAPIANVFYSTRGLWGVLLAWQLGPWIGVVEIGRGGSAIWFRLTGALLLLISVTLLIL</sequence>
<dbReference type="KEGG" id="lcre:Pla8534_31990"/>
<dbReference type="OrthoDB" id="259867at2"/>
<keyword evidence="1" id="KW-1133">Transmembrane helix</keyword>
<dbReference type="SUPFAM" id="SSF103481">
    <property type="entry name" value="Multidrug resistance efflux transporter EmrE"/>
    <property type="match status" value="1"/>
</dbReference>
<proteinExistence type="predicted"/>
<dbReference type="Proteomes" id="UP000317648">
    <property type="component" value="Chromosome"/>
</dbReference>
<feature type="transmembrane region" description="Helical" evidence="1">
    <location>
        <begin position="78"/>
        <end position="95"/>
    </location>
</feature>
<name>A0A518DU76_9BACT</name>
<feature type="transmembrane region" description="Helical" evidence="1">
    <location>
        <begin position="16"/>
        <end position="34"/>
    </location>
</feature>
<dbReference type="RefSeq" id="WP_145054132.1">
    <property type="nucleotide sequence ID" value="NZ_CP036433.1"/>
</dbReference>
<feature type="transmembrane region" description="Helical" evidence="1">
    <location>
        <begin position="128"/>
        <end position="144"/>
    </location>
</feature>
<evidence type="ECO:0000259" key="2">
    <source>
        <dbReference type="Pfam" id="PF00892"/>
    </source>
</evidence>
<feature type="domain" description="EamA" evidence="2">
    <location>
        <begin position="20"/>
        <end position="145"/>
    </location>
</feature>
<feature type="transmembrane region" description="Helical" evidence="1">
    <location>
        <begin position="46"/>
        <end position="66"/>
    </location>
</feature>
<keyword evidence="1" id="KW-0472">Membrane</keyword>
<evidence type="ECO:0000313" key="3">
    <source>
        <dbReference type="EMBL" id="QDU95384.1"/>
    </source>
</evidence>
<dbReference type="GO" id="GO:0016020">
    <property type="term" value="C:membrane"/>
    <property type="evidence" value="ECO:0007669"/>
    <property type="project" value="InterPro"/>
</dbReference>
<accession>A0A518DU76</accession>
<reference evidence="3 4" key="1">
    <citation type="submission" date="2019-02" db="EMBL/GenBank/DDBJ databases">
        <title>Deep-cultivation of Planctomycetes and their phenomic and genomic characterization uncovers novel biology.</title>
        <authorList>
            <person name="Wiegand S."/>
            <person name="Jogler M."/>
            <person name="Boedeker C."/>
            <person name="Pinto D."/>
            <person name="Vollmers J."/>
            <person name="Rivas-Marin E."/>
            <person name="Kohn T."/>
            <person name="Peeters S.H."/>
            <person name="Heuer A."/>
            <person name="Rast P."/>
            <person name="Oberbeckmann S."/>
            <person name="Bunk B."/>
            <person name="Jeske O."/>
            <person name="Meyerdierks A."/>
            <person name="Storesund J.E."/>
            <person name="Kallscheuer N."/>
            <person name="Luecker S."/>
            <person name="Lage O.M."/>
            <person name="Pohl T."/>
            <person name="Merkel B.J."/>
            <person name="Hornburger P."/>
            <person name="Mueller R.-W."/>
            <person name="Bruemmer F."/>
            <person name="Labrenz M."/>
            <person name="Spormann A.M."/>
            <person name="Op den Camp H."/>
            <person name="Overmann J."/>
            <person name="Amann R."/>
            <person name="Jetten M.S.M."/>
            <person name="Mascher T."/>
            <person name="Medema M.H."/>
            <person name="Devos D.P."/>
            <person name="Kaster A.-K."/>
            <person name="Ovreas L."/>
            <person name="Rohde M."/>
            <person name="Galperin M.Y."/>
            <person name="Jogler C."/>
        </authorList>
    </citation>
    <scope>NUCLEOTIDE SEQUENCE [LARGE SCALE GENOMIC DNA]</scope>
    <source>
        <strain evidence="3 4">Pla85_3_4</strain>
    </source>
</reference>
<evidence type="ECO:0000256" key="1">
    <source>
        <dbReference type="SAM" id="Phobius"/>
    </source>
</evidence>